<accession>A0ABN9E0B0</accession>
<evidence type="ECO:0000313" key="1">
    <source>
        <dbReference type="EMBL" id="CAI9578229.1"/>
    </source>
</evidence>
<keyword evidence="2" id="KW-1185">Reference proteome</keyword>
<comment type="caution">
    <text evidence="1">The sequence shown here is derived from an EMBL/GenBank/DDBJ whole genome shotgun (WGS) entry which is preliminary data.</text>
</comment>
<dbReference type="Proteomes" id="UP001162483">
    <property type="component" value="Unassembled WGS sequence"/>
</dbReference>
<sequence>QTVGNFCALYTSACADPAVAFYVAYHFVGELLLLPVASNLLEYQQLTVAYLVARKLHRWQPIMVPRLNSLS</sequence>
<evidence type="ECO:0000313" key="2">
    <source>
        <dbReference type="Proteomes" id="UP001162483"/>
    </source>
</evidence>
<organism evidence="1 2">
    <name type="scientific">Staurois parvus</name>
    <dbReference type="NCBI Taxonomy" id="386267"/>
    <lineage>
        <taxon>Eukaryota</taxon>
        <taxon>Metazoa</taxon>
        <taxon>Chordata</taxon>
        <taxon>Craniata</taxon>
        <taxon>Vertebrata</taxon>
        <taxon>Euteleostomi</taxon>
        <taxon>Amphibia</taxon>
        <taxon>Batrachia</taxon>
        <taxon>Anura</taxon>
        <taxon>Neobatrachia</taxon>
        <taxon>Ranoidea</taxon>
        <taxon>Ranidae</taxon>
        <taxon>Staurois</taxon>
    </lineage>
</organism>
<protein>
    <submittedName>
        <fullName evidence="1">Uncharacterized protein</fullName>
    </submittedName>
</protein>
<proteinExistence type="predicted"/>
<reference evidence="1" key="1">
    <citation type="submission" date="2023-05" db="EMBL/GenBank/DDBJ databases">
        <authorList>
            <person name="Stuckert A."/>
        </authorList>
    </citation>
    <scope>NUCLEOTIDE SEQUENCE</scope>
</reference>
<name>A0ABN9E0B0_9NEOB</name>
<gene>
    <name evidence="1" type="ORF">SPARVUS_LOCUS8899348</name>
</gene>
<dbReference type="EMBL" id="CATNWA010014987">
    <property type="protein sequence ID" value="CAI9578229.1"/>
    <property type="molecule type" value="Genomic_DNA"/>
</dbReference>
<feature type="non-terminal residue" evidence="1">
    <location>
        <position position="1"/>
    </location>
</feature>